<feature type="compositionally biased region" description="Low complexity" evidence="1">
    <location>
        <begin position="295"/>
        <end position="324"/>
    </location>
</feature>
<feature type="compositionally biased region" description="Basic and acidic residues" evidence="1">
    <location>
        <begin position="24"/>
        <end position="34"/>
    </location>
</feature>
<organism evidence="2">
    <name type="scientific">Chromera velia CCMP2878</name>
    <dbReference type="NCBI Taxonomy" id="1169474"/>
    <lineage>
        <taxon>Eukaryota</taxon>
        <taxon>Sar</taxon>
        <taxon>Alveolata</taxon>
        <taxon>Colpodellida</taxon>
        <taxon>Chromeraceae</taxon>
        <taxon>Chromera</taxon>
    </lineage>
</organism>
<feature type="region of interest" description="Disordered" evidence="1">
    <location>
        <begin position="670"/>
        <end position="708"/>
    </location>
</feature>
<feature type="compositionally biased region" description="Basic and acidic residues" evidence="1">
    <location>
        <begin position="858"/>
        <end position="869"/>
    </location>
</feature>
<feature type="region of interest" description="Disordered" evidence="1">
    <location>
        <begin position="555"/>
        <end position="589"/>
    </location>
</feature>
<accession>A0A0G4I2G7</accession>
<feature type="region of interest" description="Disordered" evidence="1">
    <location>
        <begin position="1"/>
        <end position="537"/>
    </location>
</feature>
<feature type="region of interest" description="Disordered" evidence="1">
    <location>
        <begin position="841"/>
        <end position="869"/>
    </location>
</feature>
<feature type="compositionally biased region" description="Low complexity" evidence="1">
    <location>
        <begin position="441"/>
        <end position="454"/>
    </location>
</feature>
<feature type="compositionally biased region" description="Basic and acidic residues" evidence="1">
    <location>
        <begin position="185"/>
        <end position="196"/>
    </location>
</feature>
<protein>
    <recommendedName>
        <fullName evidence="3">Cyclin N-terminal domain-containing protein</fullName>
    </recommendedName>
</protein>
<feature type="compositionally biased region" description="Basic and acidic residues" evidence="1">
    <location>
        <begin position="359"/>
        <end position="369"/>
    </location>
</feature>
<dbReference type="VEuPathDB" id="CryptoDB:Cvel_10394"/>
<feature type="compositionally biased region" description="Polar residues" evidence="1">
    <location>
        <begin position="94"/>
        <end position="103"/>
    </location>
</feature>
<feature type="compositionally biased region" description="Basic and acidic residues" evidence="1">
    <location>
        <begin position="634"/>
        <end position="651"/>
    </location>
</feature>
<feature type="compositionally biased region" description="Acidic residues" evidence="1">
    <location>
        <begin position="570"/>
        <end position="579"/>
    </location>
</feature>
<name>A0A0G4I2G7_9ALVE</name>
<sequence>MHSIMNMSSSSSSSSSSLLIRAPRGKEIKHERRSYQNSHTFSSSSSSAPSTHTTTTSQAPLPRAHHRHPAAGHPEDPAEGRRASPSLHPSSSSTCIPTQTQNPHLLAPVSSSSSSSHLNESIRPHPQQERRSQKERERHRQTIEDPSPTPVAAAPHHTQRSAQERDPRLVSARPPLTSVAVQQGERQRPTQRDRPDSTAVSRSVSVSSQDKTNQDLPRSSAPLPAPSLPPAASSTAHPYHPPPSVEIPSVHVSAPAPLPPSRPTTSQDGDRVSSSSSSLLIALEAGGVRRGGRGSCSSGASDPLSSLSSSSVSGGARASLSSSAHPPQGGGPTDGDRDGNGRGRRIRGQTSQPHCPHFRAGERDGDREGGSSSELAEGGAEHRGRVRRRDSFESSVSVGREEEQGEGQNYQQGHEWRDMVTGATFVPVDTTAGGINGQINPAAAPSSSAPGSFPLPEPGVWDQDPGGPRHPSSSSGAEGPQTMAREGAHARGAEGDPLRESRDSTLTQSSVDPHDFFSVGSAGTHSNPALPAQPQREGTAQRLFVPFRERLASVHRQHAHQPRQQHVEEGGGEETEAEAGGDRNLGGQLSKPVEMHSRRFCESVRAHAPSSALLCVHPPDPPGHLSHPPFSATQRDRQRERGGFTGEEGRRTSNPPAAFSAAAFHSAAAGPGDPHLFADGGGPPGSSRRGVASMDDVHPWQQNYGGAQHPHQLNAHAAAGREGMQMPPPTGRVPSEHGGRMERGTGSRSAVSTAGFGLPISPPLAPLHPGCVSATPNQMLDTPRQPVWGAGGVDLDDTPDVRGEYEIRSGMQKRSRISLELLSWGDLRGADSTLPLPKKRAVDRGDETMGGLDVDPATAEKREKEGGMSREKLAARLQSCLGWHVDEVLQSMNIEQSKHRRHAGTFLPPHVRPSFRNKVFRWYGEMFDCLHLTDDIFFHSTSLLDRVLLLPDPSRVPVESAHELELVAIAVVVTVLKVHDTNMSALDNFQGSMSKFLQHIGNNRFPADTVYAEECRVLNALDFKVVLYPTAFDFLPSLAYRAASLPNGTLHKSPIWLLAVYLTKLSVFDLSLLSVPPAVIAVGALLLSTVTFEYNAERQRGEEPAVNQRLQKRLLALLEDFAHLVSPIDSFHAAARLLALWEVCSPPLPQRSSTTHAPAPALSPPARDSSAMPISPEMGTQGRGGTEATPMSICPSTNRRSTRMTTPHTGYANPHLGGGHGERGMAVAVSAVRRAFPLLAVHQPSTFTSPPSPDLKNHTQAITAKYSAEASGQVALFERPACEKIAAELLFAVATANTKTSSKFQRVRDGNTGWGADGRMTALVDAIVGPVGPGGQRGWVGGPGLLSATPAPPTRRSVVPMSDVTPLAGGFAALDFCDGGGGQGQQQGGTPRGMGGGRGKRPAASLASEGYTEMMPSSMHQHPDRHEGPLHQQTADGCRGPGPASLSAPHVPPSQHHPHCGVPHSSQLQVGMPLQHQHAHIEYQDGSEGAEQQAPPQDFQMGMGMQYQNQIEFENRAGGGAGGHHHQQQYEEEDAFTREARIAFETHQRLMLETFAHPPPPENPPLPLHQPQPPSIAPMQQQQNFLSIPIAPPPGLHYHQPNSQFHMQHQGDLQMYPDTHHETAGGDGSFSQERAHPMEGEGDGMGVHPSSSSSSLLREGGQMVSMVVQQQQQHQGAFPVSVSFPGHLQRQHHHAEGSQSQNPHLITLQTHHVQMPQQQQQPSQQQQGQSRARLPGVTQEEPSVAAGGGGGGSVHSSLSFQHSHSQFTHVQQRGGGRG</sequence>
<evidence type="ECO:0000256" key="1">
    <source>
        <dbReference type="SAM" id="MobiDB-lite"/>
    </source>
</evidence>
<feature type="region of interest" description="Disordered" evidence="1">
    <location>
        <begin position="1712"/>
        <end position="1778"/>
    </location>
</feature>
<evidence type="ECO:0000313" key="2">
    <source>
        <dbReference type="EMBL" id="CEM51114.1"/>
    </source>
</evidence>
<feature type="compositionally biased region" description="Basic and acidic residues" evidence="1">
    <location>
        <begin position="734"/>
        <end position="745"/>
    </location>
</feature>
<feature type="compositionally biased region" description="Low complexity" evidence="1">
    <location>
        <begin position="8"/>
        <end position="17"/>
    </location>
</feature>
<feature type="compositionally biased region" description="Low complexity" evidence="1">
    <location>
        <begin position="84"/>
        <end position="93"/>
    </location>
</feature>
<dbReference type="InterPro" id="IPR036915">
    <property type="entry name" value="Cyclin-like_sf"/>
</dbReference>
<feature type="compositionally biased region" description="Low complexity" evidence="1">
    <location>
        <begin position="465"/>
        <end position="476"/>
    </location>
</feature>
<evidence type="ECO:0008006" key="3">
    <source>
        <dbReference type="Google" id="ProtNLM"/>
    </source>
</evidence>
<feature type="region of interest" description="Disordered" evidence="1">
    <location>
        <begin position="1617"/>
        <end position="1661"/>
    </location>
</feature>
<feature type="compositionally biased region" description="Low complexity" evidence="1">
    <location>
        <begin position="1754"/>
        <end position="1772"/>
    </location>
</feature>
<gene>
    <name evidence="2" type="ORF">Cvel_10394</name>
</gene>
<feature type="compositionally biased region" description="Basic and acidic residues" evidence="1">
    <location>
        <begin position="486"/>
        <end position="503"/>
    </location>
</feature>
<feature type="region of interest" description="Disordered" evidence="1">
    <location>
        <begin position="1149"/>
        <end position="1218"/>
    </location>
</feature>
<proteinExistence type="predicted"/>
<dbReference type="Gene3D" id="1.10.472.10">
    <property type="entry name" value="Cyclin-like"/>
    <property type="match status" value="2"/>
</dbReference>
<dbReference type="SUPFAM" id="SSF47954">
    <property type="entry name" value="Cyclin-like"/>
    <property type="match status" value="1"/>
</dbReference>
<feature type="compositionally biased region" description="Gly residues" evidence="1">
    <location>
        <begin position="1379"/>
        <end position="1397"/>
    </location>
</feature>
<dbReference type="EMBL" id="CDMZ01004855">
    <property type="protein sequence ID" value="CEM51114.1"/>
    <property type="molecule type" value="Genomic_DNA"/>
</dbReference>
<feature type="compositionally biased region" description="Low complexity" evidence="1">
    <location>
        <begin position="1714"/>
        <end position="1730"/>
    </location>
</feature>
<feature type="region of interest" description="Disordered" evidence="1">
    <location>
        <begin position="721"/>
        <end position="751"/>
    </location>
</feature>
<reference evidence="2" key="1">
    <citation type="submission" date="2014-11" db="EMBL/GenBank/DDBJ databases">
        <authorList>
            <person name="Otto D Thomas"/>
            <person name="Naeem Raeece"/>
        </authorList>
    </citation>
    <scope>NUCLEOTIDE SEQUENCE</scope>
</reference>
<feature type="compositionally biased region" description="Low complexity" evidence="1">
    <location>
        <begin position="1650"/>
        <end position="1661"/>
    </location>
</feature>
<feature type="region of interest" description="Disordered" evidence="1">
    <location>
        <begin position="1379"/>
        <end position="1462"/>
    </location>
</feature>
<feature type="region of interest" description="Disordered" evidence="1">
    <location>
        <begin position="612"/>
        <end position="656"/>
    </location>
</feature>
<feature type="compositionally biased region" description="Polar residues" evidence="1">
    <location>
        <begin position="1194"/>
        <end position="1208"/>
    </location>
</feature>
<feature type="compositionally biased region" description="Basic and acidic residues" evidence="1">
    <location>
        <begin position="120"/>
        <end position="143"/>
    </location>
</feature>
<feature type="compositionally biased region" description="Low complexity" evidence="1">
    <location>
        <begin position="38"/>
        <end position="62"/>
    </location>
</feature>
<feature type="compositionally biased region" description="Basic and acidic residues" evidence="1">
    <location>
        <begin position="73"/>
        <end position="82"/>
    </location>
</feature>